<reference evidence="4 5" key="1">
    <citation type="submission" date="2017-07" db="EMBL/GenBank/DDBJ databases">
        <title>Mechanisms for carbon and nitrogen cycling indicate functional differentiation within the Candidate Phyla Radiation.</title>
        <authorList>
            <person name="Danczak R.E."/>
            <person name="Johnston M.D."/>
            <person name="Kenah C."/>
            <person name="Slattery M."/>
            <person name="Wrighton K.C."/>
            <person name="Wilkins M.J."/>
        </authorList>
    </citation>
    <scope>NUCLEOTIDE SEQUENCE [LARGE SCALE GENOMIC DNA]</scope>
    <source>
        <strain evidence="4">Athens1014_28</strain>
    </source>
</reference>
<comment type="similarity">
    <text evidence="1">Belongs to the transglycosylase Slt family.</text>
</comment>
<dbReference type="GO" id="GO:0008933">
    <property type="term" value="F:peptidoglycan lytic transglycosylase activity"/>
    <property type="evidence" value="ECO:0007669"/>
    <property type="project" value="InterPro"/>
</dbReference>
<dbReference type="SUPFAM" id="SSF53955">
    <property type="entry name" value="Lysozyme-like"/>
    <property type="match status" value="1"/>
</dbReference>
<dbReference type="Pfam" id="PF01464">
    <property type="entry name" value="SLT"/>
    <property type="match status" value="1"/>
</dbReference>
<dbReference type="InterPro" id="IPR008258">
    <property type="entry name" value="Transglycosylase_SLT_dom_1"/>
</dbReference>
<dbReference type="InterPro" id="IPR000189">
    <property type="entry name" value="Transglyc_AS"/>
</dbReference>
<evidence type="ECO:0000256" key="2">
    <source>
        <dbReference type="SAM" id="Phobius"/>
    </source>
</evidence>
<feature type="domain" description="Transglycosylase SLT" evidence="3">
    <location>
        <begin position="44"/>
        <end position="151"/>
    </location>
</feature>
<dbReference type="GO" id="GO:0000270">
    <property type="term" value="P:peptidoglycan metabolic process"/>
    <property type="evidence" value="ECO:0007669"/>
    <property type="project" value="InterPro"/>
</dbReference>
<evidence type="ECO:0000259" key="3">
    <source>
        <dbReference type="Pfam" id="PF01464"/>
    </source>
</evidence>
<keyword evidence="2" id="KW-0472">Membrane</keyword>
<keyword evidence="2" id="KW-1133">Transmembrane helix</keyword>
<dbReference type="PROSITE" id="PS00922">
    <property type="entry name" value="TRANSGLYCOSYLASE"/>
    <property type="match status" value="1"/>
</dbReference>
<dbReference type="CDD" id="cd16896">
    <property type="entry name" value="LT_Slt70-like"/>
    <property type="match status" value="1"/>
</dbReference>
<name>A0A554LP04_9BACT</name>
<evidence type="ECO:0000313" key="4">
    <source>
        <dbReference type="EMBL" id="TSC94606.1"/>
    </source>
</evidence>
<dbReference type="EMBL" id="VMGN01000009">
    <property type="protein sequence ID" value="TSC94606.1"/>
    <property type="molecule type" value="Genomic_DNA"/>
</dbReference>
<protein>
    <submittedName>
        <fullName evidence="4">Soluble lytic murein transglycosylase</fullName>
    </submittedName>
</protein>
<dbReference type="InterPro" id="IPR023346">
    <property type="entry name" value="Lysozyme-like_dom_sf"/>
</dbReference>
<dbReference type="Proteomes" id="UP000316495">
    <property type="component" value="Unassembled WGS sequence"/>
</dbReference>
<keyword evidence="2" id="KW-0812">Transmembrane</keyword>
<comment type="caution">
    <text evidence="4">The sequence shown here is derived from an EMBL/GenBank/DDBJ whole genome shotgun (WGS) entry which is preliminary data.</text>
</comment>
<dbReference type="GO" id="GO:0016020">
    <property type="term" value="C:membrane"/>
    <property type="evidence" value="ECO:0007669"/>
    <property type="project" value="InterPro"/>
</dbReference>
<dbReference type="PANTHER" id="PTHR37423">
    <property type="entry name" value="SOLUBLE LYTIC MUREIN TRANSGLYCOSYLASE-RELATED"/>
    <property type="match status" value="1"/>
</dbReference>
<proteinExistence type="inferred from homology"/>
<dbReference type="Gene3D" id="1.10.530.10">
    <property type="match status" value="1"/>
</dbReference>
<organism evidence="4 5">
    <name type="scientific">Candidatus Berkelbacteria bacterium Athens1014_28</name>
    <dbReference type="NCBI Taxonomy" id="2017145"/>
    <lineage>
        <taxon>Bacteria</taxon>
        <taxon>Candidatus Berkelbacteria</taxon>
    </lineage>
</organism>
<evidence type="ECO:0000256" key="1">
    <source>
        <dbReference type="ARBA" id="ARBA00007734"/>
    </source>
</evidence>
<dbReference type="AlphaFoldDB" id="A0A554LP04"/>
<accession>A0A554LP04</accession>
<dbReference type="PANTHER" id="PTHR37423:SF2">
    <property type="entry name" value="MEMBRANE-BOUND LYTIC MUREIN TRANSGLYCOSYLASE C"/>
    <property type="match status" value="1"/>
</dbReference>
<evidence type="ECO:0000313" key="5">
    <source>
        <dbReference type="Proteomes" id="UP000316495"/>
    </source>
</evidence>
<gene>
    <name evidence="4" type="ORF">Athens101428_236</name>
</gene>
<feature type="transmembrane region" description="Helical" evidence="2">
    <location>
        <begin position="7"/>
        <end position="28"/>
    </location>
</feature>
<sequence length="223" mass="24427">MKKPRSWAKKIVAIIVIVGILTAGYFYLPSIIGDSVFPLRYENYIKKWAKEYNEDPFLIAGIAMLESGFNPDARSPVGALGIMQIMPPTGASIAKGVGMTDFTTSKLFDPETSIRFGTWYIHVMKEKYGGNVVAALAAYNAGSGNADKWLRAGLLTTPSSNSYARKVLGFVDVYHKLYDNQLRLDNAPAAQPAPIVKVSNPPPSIVWGQVLKNLVEVFGIQNK</sequence>